<feature type="region of interest" description="Disordered" evidence="1">
    <location>
        <begin position="1"/>
        <end position="25"/>
    </location>
</feature>
<evidence type="ECO:0000313" key="2">
    <source>
        <dbReference type="EMBL" id="PIC45430.1"/>
    </source>
</evidence>
<proteinExistence type="predicted"/>
<evidence type="ECO:0000313" key="3">
    <source>
        <dbReference type="Proteomes" id="UP000230233"/>
    </source>
</evidence>
<comment type="caution">
    <text evidence="2">The sequence shown here is derived from an EMBL/GenBank/DDBJ whole genome shotgun (WGS) entry which is preliminary data.</text>
</comment>
<organism evidence="2 3">
    <name type="scientific">Caenorhabditis nigoni</name>
    <dbReference type="NCBI Taxonomy" id="1611254"/>
    <lineage>
        <taxon>Eukaryota</taxon>
        <taxon>Metazoa</taxon>
        <taxon>Ecdysozoa</taxon>
        <taxon>Nematoda</taxon>
        <taxon>Chromadorea</taxon>
        <taxon>Rhabditida</taxon>
        <taxon>Rhabditina</taxon>
        <taxon>Rhabditomorpha</taxon>
        <taxon>Rhabditoidea</taxon>
        <taxon>Rhabditidae</taxon>
        <taxon>Peloderinae</taxon>
        <taxon>Caenorhabditis</taxon>
    </lineage>
</organism>
<dbReference type="EMBL" id="PDUG01000002">
    <property type="protein sequence ID" value="PIC45430.1"/>
    <property type="molecule type" value="Genomic_DNA"/>
</dbReference>
<dbReference type="OrthoDB" id="5786614at2759"/>
<reference evidence="3" key="1">
    <citation type="submission" date="2017-10" db="EMBL/GenBank/DDBJ databases">
        <title>Rapid genome shrinkage in a self-fertile nematode reveals novel sperm competition proteins.</title>
        <authorList>
            <person name="Yin D."/>
            <person name="Schwarz E.M."/>
            <person name="Thomas C.G."/>
            <person name="Felde R.L."/>
            <person name="Korf I.F."/>
            <person name="Cutter A.D."/>
            <person name="Schartner C.M."/>
            <person name="Ralston E.J."/>
            <person name="Meyer B.J."/>
            <person name="Haag E.S."/>
        </authorList>
    </citation>
    <scope>NUCLEOTIDE SEQUENCE [LARGE SCALE GENOMIC DNA]</scope>
    <source>
        <strain evidence="3">JU1422</strain>
    </source>
</reference>
<keyword evidence="3" id="KW-1185">Reference proteome</keyword>
<dbReference type="Proteomes" id="UP000230233">
    <property type="component" value="Chromosome II"/>
</dbReference>
<gene>
    <name evidence="2" type="primary">Cni-T09A5.4</name>
    <name evidence="2" type="synonym">Cnig_chr_II.g5452</name>
    <name evidence="2" type="ORF">B9Z55_005452</name>
</gene>
<sequence length="348" mass="40710">MAESKARNMLQKLSLTPKRNMEQEAAKSLETEEQLLQKLKVLQEEKDYLNMSMTYEKLADVIENRNMDKVGRPEHGKLMFYYQAGAQNLVKIFKRDAVLPFEQYLAGDIVHLYDKALNVAVRYMDPSVVHTLSREAGFALLSMDKPLEARDMFMRGEQRLEALPAKALPDLMERLLILFGIMETFLIEERWNDYLIYTDKIWMMGMKEAKKSGLSVNITKESEQLAVLLLLYQKDVECSERHKQLLASYRLDDWKAPIVKHNPPLSTLSPSEQKVFRRFLFYVVSNKRSYEKCAAMIPEISDIVARPFRIEVHNNNDHLKNLEILPIYSRTCINFFHHAARNYCMIFQ</sequence>
<protein>
    <submittedName>
        <fullName evidence="2">Uncharacterized protein</fullName>
    </submittedName>
</protein>
<name>A0A2G5V0Z9_9PELO</name>
<evidence type="ECO:0000256" key="1">
    <source>
        <dbReference type="SAM" id="MobiDB-lite"/>
    </source>
</evidence>
<dbReference type="AlphaFoldDB" id="A0A2G5V0Z9"/>
<accession>A0A2G5V0Z9</accession>